<proteinExistence type="predicted"/>
<protein>
    <submittedName>
        <fullName evidence="2">Uncharacterized protein</fullName>
    </submittedName>
</protein>
<evidence type="ECO:0000313" key="2">
    <source>
        <dbReference type="EMBL" id="SDP80644.1"/>
    </source>
</evidence>
<name>A0A1H0VQM0_9ACTN</name>
<organism evidence="2 3">
    <name type="scientific">Actinopolyspora xinjiangensis</name>
    <dbReference type="NCBI Taxonomy" id="405564"/>
    <lineage>
        <taxon>Bacteria</taxon>
        <taxon>Bacillati</taxon>
        <taxon>Actinomycetota</taxon>
        <taxon>Actinomycetes</taxon>
        <taxon>Actinopolysporales</taxon>
        <taxon>Actinopolysporaceae</taxon>
        <taxon>Actinopolyspora</taxon>
    </lineage>
</organism>
<dbReference type="Proteomes" id="UP000199497">
    <property type="component" value="Unassembled WGS sequence"/>
</dbReference>
<evidence type="ECO:0000256" key="1">
    <source>
        <dbReference type="SAM" id="MobiDB-lite"/>
    </source>
</evidence>
<accession>A0A1H0VQM0</accession>
<dbReference type="EMBL" id="FNJR01000009">
    <property type="protein sequence ID" value="SDP80644.1"/>
    <property type="molecule type" value="Genomic_DNA"/>
</dbReference>
<reference evidence="3" key="1">
    <citation type="submission" date="2016-10" db="EMBL/GenBank/DDBJ databases">
        <authorList>
            <person name="Varghese N."/>
            <person name="Submissions S."/>
        </authorList>
    </citation>
    <scope>NUCLEOTIDE SEQUENCE [LARGE SCALE GENOMIC DNA]</scope>
    <source>
        <strain evidence="3">DSM 46732</strain>
    </source>
</reference>
<feature type="region of interest" description="Disordered" evidence="1">
    <location>
        <begin position="17"/>
        <end position="42"/>
    </location>
</feature>
<dbReference type="STRING" id="405564.SAMN04487905_109153"/>
<dbReference type="RefSeq" id="WP_244515564.1">
    <property type="nucleotide sequence ID" value="NZ_FNJR01000009.1"/>
</dbReference>
<evidence type="ECO:0000313" key="3">
    <source>
        <dbReference type="Proteomes" id="UP000199497"/>
    </source>
</evidence>
<dbReference type="AlphaFoldDB" id="A0A1H0VQM0"/>
<sequence length="157" mass="17206">MSFDDLMQRAREIEQRAAEVEYTQQTRKAEGGGPSGNGVDYPEIRQKYEGAAVPHFEPFTGIPDPASYDAPIEALGSAMEQLSSGEMKDPISDGNIKANPDLTRVGSAGDTLEDWTGEAADNFKRNFLDPFPAVAKNQFLLLGVLKGALEADQERWR</sequence>
<feature type="region of interest" description="Disordered" evidence="1">
    <location>
        <begin position="83"/>
        <end position="109"/>
    </location>
</feature>
<gene>
    <name evidence="2" type="ORF">SAMN04487905_109153</name>
</gene>
<keyword evidence="3" id="KW-1185">Reference proteome</keyword>